<proteinExistence type="inferred from homology"/>
<evidence type="ECO:0000256" key="8">
    <source>
        <dbReference type="SAM" id="SignalP"/>
    </source>
</evidence>
<protein>
    <recommendedName>
        <fullName evidence="11">Neocarzinostatin family protein</fullName>
    </recommendedName>
</protein>
<dbReference type="OrthoDB" id="4350202at2"/>
<feature type="compositionally biased region" description="Basic and acidic residues" evidence="6">
    <location>
        <begin position="326"/>
        <end position="336"/>
    </location>
</feature>
<reference evidence="10" key="1">
    <citation type="submission" date="2011-12" db="EMBL/GenBank/DDBJ databases">
        <title>Complete genome sequence of Streptomyces cattleya strain DSM 46488.</title>
        <authorList>
            <person name="Ou H.-Y."/>
            <person name="Li P."/>
            <person name="Zhao C."/>
            <person name="O'Hagan D."/>
            <person name="Deng Z."/>
        </authorList>
    </citation>
    <scope>NUCLEOTIDE SEQUENCE [LARGE SCALE GENOMIC DNA]</scope>
    <source>
        <strain evidence="10">ATCC 35852 / DSM 46488 / JCM 4925 / NBRC 14057 / NRRL 8057</strain>
    </source>
</reference>
<dbReference type="Pfam" id="PF00960">
    <property type="entry name" value="Neocarzinostat"/>
    <property type="match status" value="1"/>
</dbReference>
<name>F8JVE6_STREN</name>
<feature type="chain" id="PRO_5003373684" description="Neocarzinostatin family protein" evidence="8">
    <location>
        <begin position="28"/>
        <end position="336"/>
    </location>
</feature>
<dbReference type="GO" id="GO:0042742">
    <property type="term" value="P:defense response to bacterium"/>
    <property type="evidence" value="ECO:0007669"/>
    <property type="project" value="UniProtKB-KW"/>
</dbReference>
<evidence type="ECO:0000256" key="2">
    <source>
        <dbReference type="ARBA" id="ARBA00022529"/>
    </source>
</evidence>
<feature type="region of interest" description="Disordered" evidence="6">
    <location>
        <begin position="281"/>
        <end position="336"/>
    </location>
</feature>
<evidence type="ECO:0000256" key="3">
    <source>
        <dbReference type="ARBA" id="ARBA00023022"/>
    </source>
</evidence>
<dbReference type="PATRIC" id="fig|1003195.11.peg.3594"/>
<keyword evidence="4" id="KW-0238">DNA-binding</keyword>
<evidence type="ECO:0000313" key="10">
    <source>
        <dbReference type="Proteomes" id="UP000007842"/>
    </source>
</evidence>
<keyword evidence="10" id="KW-1185">Reference proteome</keyword>
<dbReference type="Gene3D" id="2.60.40.230">
    <property type="entry name" value="Neocarzinostatin-like"/>
    <property type="match status" value="1"/>
</dbReference>
<keyword evidence="7" id="KW-0812">Transmembrane</keyword>
<dbReference type="HOGENOM" id="CLU_044472_0_0_11"/>
<evidence type="ECO:0000313" key="9">
    <source>
        <dbReference type="EMBL" id="AEW94429.1"/>
    </source>
</evidence>
<dbReference type="RefSeq" id="WP_014142823.1">
    <property type="nucleotide sequence ID" value="NC_016111.1"/>
</dbReference>
<feature type="signal peptide" evidence="8">
    <location>
        <begin position="1"/>
        <end position="27"/>
    </location>
</feature>
<feature type="compositionally biased region" description="Pro residues" evidence="6">
    <location>
        <begin position="289"/>
        <end position="298"/>
    </location>
</feature>
<dbReference type="KEGG" id="scy:SCATT_20580"/>
<dbReference type="Proteomes" id="UP000007842">
    <property type="component" value="Chromosome"/>
</dbReference>
<evidence type="ECO:0000256" key="6">
    <source>
        <dbReference type="SAM" id="MobiDB-lite"/>
    </source>
</evidence>
<dbReference type="KEGG" id="sct:SCAT_2076"/>
<keyword evidence="7" id="KW-0472">Membrane</keyword>
<evidence type="ECO:0008006" key="11">
    <source>
        <dbReference type="Google" id="ProtNLM"/>
    </source>
</evidence>
<accession>G8WZD2</accession>
<dbReference type="GO" id="GO:0003677">
    <property type="term" value="F:DNA binding"/>
    <property type="evidence" value="ECO:0007669"/>
    <property type="project" value="UniProtKB-KW"/>
</dbReference>
<gene>
    <name evidence="9" type="ordered locus">SCATT_20580</name>
</gene>
<keyword evidence="2" id="KW-0929">Antimicrobial</keyword>
<feature type="compositionally biased region" description="Low complexity" evidence="6">
    <location>
        <begin position="314"/>
        <end position="325"/>
    </location>
</feature>
<accession>F8JVE6</accession>
<dbReference type="InterPro" id="IPR027273">
    <property type="entry name" value="Neocarzinostatin-like"/>
</dbReference>
<organism evidence="9 10">
    <name type="scientific">Streptantibioticus cattleyicolor (strain ATCC 35852 / DSM 46488 / JCM 4925 / NBRC 14057 / NRRL 8057)</name>
    <name type="common">Streptomyces cattleya</name>
    <dbReference type="NCBI Taxonomy" id="1003195"/>
    <lineage>
        <taxon>Bacteria</taxon>
        <taxon>Bacillati</taxon>
        <taxon>Actinomycetota</taxon>
        <taxon>Actinomycetes</taxon>
        <taxon>Kitasatosporales</taxon>
        <taxon>Streptomycetaceae</taxon>
        <taxon>Streptantibioticus</taxon>
    </lineage>
</organism>
<comment type="similarity">
    <text evidence="1">Belongs to the neocarzinostatin family.</text>
</comment>
<dbReference type="EMBL" id="CP003219">
    <property type="protein sequence ID" value="AEW94429.1"/>
    <property type="molecule type" value="Genomic_DNA"/>
</dbReference>
<dbReference type="SUPFAM" id="SSF49319">
    <property type="entry name" value="Actinoxanthin-like"/>
    <property type="match status" value="1"/>
</dbReference>
<evidence type="ECO:0000256" key="4">
    <source>
        <dbReference type="ARBA" id="ARBA00023125"/>
    </source>
</evidence>
<sequence>MSATARTWAAALLTVLAALALPFPAAAADGPAVRLGAQQGGAGGTVTVTGTGWRPHTLLTLLICGQDAIGGTDACANAAGRTATTDTTGAFRQSLPVAEPPKPCPCVVHVATVLGQPAAVDAPFTVAGHPVAPLPPNDGGGRLTALAVRLDGDGSLLTWFGAPAQRQLVLTVGNTAADPARDPVFRIGVAHGVYSPQWQDQRWHGTVAPGAKALVRLPVELAAGAHGDYRISVAYAGRVLAVQPWSVARPWGVTLFWVLLCVVVPAAVFRIGMAVVDRIRPRRPRGPRRPPSGPPPGPRAATLPWFAPHSMPGARPAPATPSAPSTDDRPSAKGTP</sequence>
<keyword evidence="3" id="KW-0044">Antibiotic</keyword>
<feature type="transmembrane region" description="Helical" evidence="7">
    <location>
        <begin position="255"/>
        <end position="276"/>
    </location>
</feature>
<evidence type="ECO:0000256" key="1">
    <source>
        <dbReference type="ARBA" id="ARBA00010648"/>
    </source>
</evidence>
<evidence type="ECO:0000256" key="5">
    <source>
        <dbReference type="ARBA" id="ARBA00023157"/>
    </source>
</evidence>
<dbReference type="AlphaFoldDB" id="F8JVE6"/>
<keyword evidence="8" id="KW-0732">Signal</keyword>
<keyword evidence="7" id="KW-1133">Transmembrane helix</keyword>
<dbReference type="InterPro" id="IPR002186">
    <property type="entry name" value="Neocarzinostatin_fam"/>
</dbReference>
<dbReference type="eggNOG" id="ENOG50338W5">
    <property type="taxonomic scope" value="Bacteria"/>
</dbReference>
<evidence type="ECO:0000256" key="7">
    <source>
        <dbReference type="SAM" id="Phobius"/>
    </source>
</evidence>
<keyword evidence="5" id="KW-1015">Disulfide bond</keyword>
<dbReference type="STRING" id="1003195.SCATT_20580"/>